<dbReference type="InterPro" id="IPR001810">
    <property type="entry name" value="F-box_dom"/>
</dbReference>
<protein>
    <recommendedName>
        <fullName evidence="1">F-box domain-containing protein</fullName>
    </recommendedName>
</protein>
<feature type="domain" description="F-box" evidence="1">
    <location>
        <begin position="76"/>
        <end position="123"/>
    </location>
</feature>
<keyword evidence="3" id="KW-1185">Reference proteome</keyword>
<evidence type="ECO:0000313" key="2">
    <source>
        <dbReference type="EMBL" id="KZV80214.1"/>
    </source>
</evidence>
<sequence>MLQTNIPAGDRVVADDIILMPEHERELSGLLLRVFQETLALAGPTTLDSISQTVAVMHRCVTATLAPELRSHNARLATIARLPGEVLCKIWELLPIDDRVAISHVCSFWRSLAINTLGLWTELDFHTSVHDDSCNCSACSKQGTRSALNRDWIPGRTNLGVFRNVLSRSGLLPLTVGAEFRIDATPFGHARDLAKCLQPHLHRLEILSFHVQSPGDLAWFFDGLSSPFPKLRELRCTSPNEQHFDYRYITLPDLPHAETVIVQGAVVAVNWSKIQLPLIRHLHWRCQNDDDILRALTACPKLESLTIEMALTRSTASSATHDLIHAHISRSQIRDVTVLYARGWMGSSVLPIVHVPSLRRLHMQFSGPSHPSGFAIFQDLGDDIHLCMTVRNMMDLVTATDSAGMCRSIQYHINAAHFSLWKYISHSAVTSLAFSVREWSDVRTHMPVLSSVHSAALSVSSDAILLVSHISKLQQTTPAPLPGLETLLLSSTKNLKEDGPSARPVPVAYVKAILTSLKGSAARIDKLALDGILLDGDRKELGDLIVRIVE</sequence>
<accession>A0A165BAU9</accession>
<name>A0A165BAU9_EXIGL</name>
<dbReference type="EMBL" id="KV426507">
    <property type="protein sequence ID" value="KZV80214.1"/>
    <property type="molecule type" value="Genomic_DNA"/>
</dbReference>
<dbReference type="InterPro" id="IPR036047">
    <property type="entry name" value="F-box-like_dom_sf"/>
</dbReference>
<dbReference type="AlphaFoldDB" id="A0A165BAU9"/>
<dbReference type="InParanoid" id="A0A165BAU9"/>
<evidence type="ECO:0000259" key="1">
    <source>
        <dbReference type="PROSITE" id="PS50181"/>
    </source>
</evidence>
<dbReference type="Pfam" id="PF12937">
    <property type="entry name" value="F-box-like"/>
    <property type="match status" value="1"/>
</dbReference>
<dbReference type="PROSITE" id="PS50181">
    <property type="entry name" value="FBOX"/>
    <property type="match status" value="1"/>
</dbReference>
<proteinExistence type="predicted"/>
<dbReference type="Proteomes" id="UP000077266">
    <property type="component" value="Unassembled WGS sequence"/>
</dbReference>
<dbReference type="SUPFAM" id="SSF81383">
    <property type="entry name" value="F-box domain"/>
    <property type="match status" value="1"/>
</dbReference>
<dbReference type="Gene3D" id="1.20.1280.50">
    <property type="match status" value="1"/>
</dbReference>
<organism evidence="2 3">
    <name type="scientific">Exidia glandulosa HHB12029</name>
    <dbReference type="NCBI Taxonomy" id="1314781"/>
    <lineage>
        <taxon>Eukaryota</taxon>
        <taxon>Fungi</taxon>
        <taxon>Dikarya</taxon>
        <taxon>Basidiomycota</taxon>
        <taxon>Agaricomycotina</taxon>
        <taxon>Agaricomycetes</taxon>
        <taxon>Auriculariales</taxon>
        <taxon>Exidiaceae</taxon>
        <taxon>Exidia</taxon>
    </lineage>
</organism>
<dbReference type="OrthoDB" id="2269034at2759"/>
<reference evidence="2 3" key="1">
    <citation type="journal article" date="2016" name="Mol. Biol. Evol.">
        <title>Comparative Genomics of Early-Diverging Mushroom-Forming Fungi Provides Insights into the Origins of Lignocellulose Decay Capabilities.</title>
        <authorList>
            <person name="Nagy L.G."/>
            <person name="Riley R."/>
            <person name="Tritt A."/>
            <person name="Adam C."/>
            <person name="Daum C."/>
            <person name="Floudas D."/>
            <person name="Sun H."/>
            <person name="Yadav J.S."/>
            <person name="Pangilinan J."/>
            <person name="Larsson K.H."/>
            <person name="Matsuura K."/>
            <person name="Barry K."/>
            <person name="Labutti K."/>
            <person name="Kuo R."/>
            <person name="Ohm R.A."/>
            <person name="Bhattacharya S.S."/>
            <person name="Shirouzu T."/>
            <person name="Yoshinaga Y."/>
            <person name="Martin F.M."/>
            <person name="Grigoriev I.V."/>
            <person name="Hibbett D.S."/>
        </authorList>
    </citation>
    <scope>NUCLEOTIDE SEQUENCE [LARGE SCALE GENOMIC DNA]</scope>
    <source>
        <strain evidence="2 3">HHB12029</strain>
    </source>
</reference>
<evidence type="ECO:0000313" key="3">
    <source>
        <dbReference type="Proteomes" id="UP000077266"/>
    </source>
</evidence>
<gene>
    <name evidence="2" type="ORF">EXIGLDRAFT_845746</name>
</gene>